<keyword evidence="9" id="KW-0282">Flagellum</keyword>
<comment type="similarity">
    <text evidence="8">Belongs to the FlgI family.</text>
</comment>
<dbReference type="PANTHER" id="PTHR30381:SF0">
    <property type="entry name" value="FLAGELLAR P-RING PROTEIN"/>
    <property type="match status" value="1"/>
</dbReference>
<dbReference type="Pfam" id="PF02119">
    <property type="entry name" value="FlgI"/>
    <property type="match status" value="1"/>
</dbReference>
<dbReference type="Proteomes" id="UP000319897">
    <property type="component" value="Unassembled WGS sequence"/>
</dbReference>
<accession>A0A501XF20</accession>
<dbReference type="GO" id="GO:0009428">
    <property type="term" value="C:bacterial-type flagellum basal body, distal rod, P ring"/>
    <property type="evidence" value="ECO:0007669"/>
    <property type="project" value="InterPro"/>
</dbReference>
<keyword evidence="5" id="KW-0574">Periplasm</keyword>
<evidence type="ECO:0000256" key="2">
    <source>
        <dbReference type="ARBA" id="ARBA00004117"/>
    </source>
</evidence>
<dbReference type="GO" id="GO:0030288">
    <property type="term" value="C:outer membrane-bounded periplasmic space"/>
    <property type="evidence" value="ECO:0007669"/>
    <property type="project" value="InterPro"/>
</dbReference>
<evidence type="ECO:0000256" key="7">
    <source>
        <dbReference type="ARBA" id="ARBA00032344"/>
    </source>
</evidence>
<evidence type="ECO:0000313" key="10">
    <source>
        <dbReference type="Proteomes" id="UP000319897"/>
    </source>
</evidence>
<dbReference type="InterPro" id="IPR001782">
    <property type="entry name" value="Flag_FlgI"/>
</dbReference>
<organism evidence="9 10">
    <name type="scientific">Sandaracinobacter neustonicus</name>
    <dbReference type="NCBI Taxonomy" id="1715348"/>
    <lineage>
        <taxon>Bacteria</taxon>
        <taxon>Pseudomonadati</taxon>
        <taxon>Pseudomonadota</taxon>
        <taxon>Alphaproteobacteria</taxon>
        <taxon>Sphingomonadales</taxon>
        <taxon>Sphingosinicellaceae</taxon>
        <taxon>Sandaracinobacter</taxon>
    </lineage>
</organism>
<sequence length="355" mass="36215">MQPAQAQGAPERIKDLARYQGVRGNSLVGYGLVVGLPGTGDDNLAFTVQSMRSAASALGVQLPPGVNPALKNAAAVMITAELPPFAKPGQKLDVTISALGKAKSLRGGTLLLAPLKGADGETYALAQGNLTVGGFGADGADGSRIVVNTPTSGRIPGGAMVERPVPSPFAAADKLRLDLVSPSFETAQAMADRINTELNRPAARALDAVSVEIDAPGTAMDRVALAARIEGLTLSPALPAARVVVNARTGTVVISGDVRVRPAAVAHGNLTLSVSEDWQVSQPAPFARRGDTAITPRSDVQADQPKARMAMFAPGAKLSDIVNAVNALGAAPGDLVAILEALKEAGALRAELVVI</sequence>
<keyword evidence="10" id="KW-1185">Reference proteome</keyword>
<dbReference type="GO" id="GO:0005198">
    <property type="term" value="F:structural molecule activity"/>
    <property type="evidence" value="ECO:0007669"/>
    <property type="project" value="InterPro"/>
</dbReference>
<comment type="caution">
    <text evidence="9">The sequence shown here is derived from an EMBL/GenBank/DDBJ whole genome shotgun (WGS) entry which is preliminary data.</text>
</comment>
<evidence type="ECO:0000256" key="1">
    <source>
        <dbReference type="ARBA" id="ARBA00002591"/>
    </source>
</evidence>
<dbReference type="PANTHER" id="PTHR30381">
    <property type="entry name" value="FLAGELLAR P-RING PERIPLASMIC PROTEIN FLGI"/>
    <property type="match status" value="1"/>
</dbReference>
<keyword evidence="4" id="KW-0732">Signal</keyword>
<evidence type="ECO:0000313" key="9">
    <source>
        <dbReference type="EMBL" id="TPE59135.1"/>
    </source>
</evidence>
<comment type="subcellular location">
    <subcellularLocation>
        <location evidence="2 8">Bacterial flagellum basal body</location>
    </subcellularLocation>
</comment>
<evidence type="ECO:0000256" key="5">
    <source>
        <dbReference type="ARBA" id="ARBA00022764"/>
    </source>
</evidence>
<dbReference type="EMBL" id="VFSU01000032">
    <property type="protein sequence ID" value="TPE59135.1"/>
    <property type="molecule type" value="Genomic_DNA"/>
</dbReference>
<gene>
    <name evidence="8" type="primary">flgI</name>
    <name evidence="9" type="ORF">FJQ54_14490</name>
</gene>
<dbReference type="OrthoDB" id="9786431at2"/>
<dbReference type="AlphaFoldDB" id="A0A501XF20"/>
<dbReference type="GO" id="GO:0071973">
    <property type="term" value="P:bacterial-type flagellum-dependent cell motility"/>
    <property type="evidence" value="ECO:0007669"/>
    <property type="project" value="InterPro"/>
</dbReference>
<keyword evidence="6 8" id="KW-0975">Bacterial flagellum</keyword>
<comment type="function">
    <text evidence="1 8">Assembles around the rod to form the L-ring and probably protects the motor/basal body from shearing forces during rotation.</text>
</comment>
<evidence type="ECO:0000256" key="6">
    <source>
        <dbReference type="ARBA" id="ARBA00023143"/>
    </source>
</evidence>
<dbReference type="PRINTS" id="PR01010">
    <property type="entry name" value="FLGPRINGFLGI"/>
</dbReference>
<dbReference type="HAMAP" id="MF_00416">
    <property type="entry name" value="FlgI"/>
    <property type="match status" value="1"/>
</dbReference>
<comment type="subunit">
    <text evidence="8">The basal body constitutes a major portion of the flagellar organelle and consists of four rings (L,P,S, and M) mounted on a central rod.</text>
</comment>
<dbReference type="RefSeq" id="WP_140929269.1">
    <property type="nucleotide sequence ID" value="NZ_VFSU01000032.1"/>
</dbReference>
<proteinExistence type="inferred from homology"/>
<protein>
    <recommendedName>
        <fullName evidence="3 8">Flagellar P-ring protein</fullName>
    </recommendedName>
    <alternativeName>
        <fullName evidence="7 8">Basal body P-ring protein</fullName>
    </alternativeName>
</protein>
<keyword evidence="9" id="KW-0969">Cilium</keyword>
<reference evidence="9 10" key="1">
    <citation type="submission" date="2019-06" db="EMBL/GenBank/DDBJ databases">
        <authorList>
            <person name="Lee I."/>
            <person name="Jang G.I."/>
            <person name="Hwang C.Y."/>
        </authorList>
    </citation>
    <scope>NUCLEOTIDE SEQUENCE [LARGE SCALE GENOMIC DNA]</scope>
    <source>
        <strain evidence="9 10">PAMC 28131</strain>
    </source>
</reference>
<evidence type="ECO:0000256" key="3">
    <source>
        <dbReference type="ARBA" id="ARBA00019515"/>
    </source>
</evidence>
<dbReference type="NCBIfam" id="NF003676">
    <property type="entry name" value="PRK05303.1"/>
    <property type="match status" value="1"/>
</dbReference>
<name>A0A501XF20_9SPHN</name>
<keyword evidence="9" id="KW-0966">Cell projection</keyword>
<evidence type="ECO:0000256" key="8">
    <source>
        <dbReference type="HAMAP-Rule" id="MF_00416"/>
    </source>
</evidence>
<evidence type="ECO:0000256" key="4">
    <source>
        <dbReference type="ARBA" id="ARBA00022729"/>
    </source>
</evidence>